<name>A0ABS8UH51_9GAMM</name>
<gene>
    <name evidence="1" type="ORF">LTT95_18110</name>
</gene>
<proteinExistence type="predicted"/>
<protein>
    <submittedName>
        <fullName evidence="1">Uncharacterized protein</fullName>
    </submittedName>
</protein>
<dbReference type="Proteomes" id="UP001430360">
    <property type="component" value="Unassembled WGS sequence"/>
</dbReference>
<organism evidence="1 2">
    <name type="scientific">Luteimonas fraxinea</name>
    <dbReference type="NCBI Taxonomy" id="2901869"/>
    <lineage>
        <taxon>Bacteria</taxon>
        <taxon>Pseudomonadati</taxon>
        <taxon>Pseudomonadota</taxon>
        <taxon>Gammaproteobacteria</taxon>
        <taxon>Lysobacterales</taxon>
        <taxon>Lysobacteraceae</taxon>
        <taxon>Luteimonas</taxon>
    </lineage>
</organism>
<dbReference type="RefSeq" id="WP_232138244.1">
    <property type="nucleotide sequence ID" value="NZ_JAJQKU010000009.1"/>
</dbReference>
<dbReference type="EMBL" id="JAJQKU010000009">
    <property type="protein sequence ID" value="MCD9098843.1"/>
    <property type="molecule type" value="Genomic_DNA"/>
</dbReference>
<keyword evidence="2" id="KW-1185">Reference proteome</keyword>
<evidence type="ECO:0000313" key="1">
    <source>
        <dbReference type="EMBL" id="MCD9098843.1"/>
    </source>
</evidence>
<reference evidence="1" key="2">
    <citation type="journal article" date="2022" name="Syst. Appl. Microbiol.">
        <title>Physiological and genomic characterisation of Luteimonas fraxinea sp. nov., a bacterial species associated with trees tolerant to ash dieback.</title>
        <authorList>
            <person name="Ulrich K."/>
            <person name="Becker R."/>
            <person name="Behrendt U."/>
            <person name="Kube M."/>
            <person name="Schneck V."/>
            <person name="Ulrich A."/>
        </authorList>
    </citation>
    <scope>NUCLEOTIDE SEQUENCE</scope>
    <source>
        <strain evidence="1">A1P009</strain>
    </source>
</reference>
<sequence length="100" mass="10713">MDVIYLTGSKTGRLVWRDGCFRIVTPQQRDGGTTLIWPHDYVAVVRDGRRGVMDSEGRTAFDGDRVTLGGGSGGGLPDDTINHARAAACGGPYASAWLPY</sequence>
<evidence type="ECO:0000313" key="2">
    <source>
        <dbReference type="Proteomes" id="UP001430360"/>
    </source>
</evidence>
<comment type="caution">
    <text evidence="1">The sequence shown here is derived from an EMBL/GenBank/DDBJ whole genome shotgun (WGS) entry which is preliminary data.</text>
</comment>
<accession>A0ABS8UH51</accession>
<reference evidence="1" key="1">
    <citation type="submission" date="2021-12" db="EMBL/GenBank/DDBJ databases">
        <authorList>
            <person name="Ulrich A."/>
        </authorList>
    </citation>
    <scope>NUCLEOTIDE SEQUENCE</scope>
    <source>
        <strain evidence="1">A1P009</strain>
    </source>
</reference>